<gene>
    <name evidence="3" type="ORF">ACFFF8_17320</name>
</gene>
<dbReference type="SMART" id="SM00530">
    <property type="entry name" value="HTH_XRE"/>
    <property type="match status" value="1"/>
</dbReference>
<evidence type="ECO:0000259" key="2">
    <source>
        <dbReference type="PROSITE" id="PS50943"/>
    </source>
</evidence>
<name>A0ABV6SBZ3_9SPHN</name>
<dbReference type="InterPro" id="IPR052345">
    <property type="entry name" value="Rad_response_metalloprotease"/>
</dbReference>
<dbReference type="CDD" id="cd00093">
    <property type="entry name" value="HTH_XRE"/>
    <property type="match status" value="1"/>
</dbReference>
<evidence type="ECO:0000256" key="1">
    <source>
        <dbReference type="ARBA" id="ARBA00007227"/>
    </source>
</evidence>
<evidence type="ECO:0000313" key="3">
    <source>
        <dbReference type="EMBL" id="MFC0686349.1"/>
    </source>
</evidence>
<comment type="similarity">
    <text evidence="1">Belongs to the short-chain fatty acyl-CoA assimilation regulator (ScfR) family.</text>
</comment>
<dbReference type="InterPro" id="IPR001387">
    <property type="entry name" value="Cro/C1-type_HTH"/>
</dbReference>
<dbReference type="EMBL" id="JBHLTM010000065">
    <property type="protein sequence ID" value="MFC0686349.1"/>
    <property type="molecule type" value="Genomic_DNA"/>
</dbReference>
<dbReference type="Pfam" id="PF06114">
    <property type="entry name" value="Peptidase_M78"/>
    <property type="match status" value="1"/>
</dbReference>
<feature type="domain" description="HTH cro/C1-type" evidence="2">
    <location>
        <begin position="82"/>
        <end position="137"/>
    </location>
</feature>
<dbReference type="Gene3D" id="1.10.260.40">
    <property type="entry name" value="lambda repressor-like DNA-binding domains"/>
    <property type="match status" value="1"/>
</dbReference>
<dbReference type="Proteomes" id="UP001589858">
    <property type="component" value="Unassembled WGS sequence"/>
</dbReference>
<dbReference type="Pfam" id="PF01381">
    <property type="entry name" value="HTH_3"/>
    <property type="match status" value="1"/>
</dbReference>
<keyword evidence="4" id="KW-1185">Reference proteome</keyword>
<dbReference type="InterPro" id="IPR010982">
    <property type="entry name" value="Lambda_DNA-bd_dom_sf"/>
</dbReference>
<protein>
    <submittedName>
        <fullName evidence="3">XRE family transcriptional regulator</fullName>
    </submittedName>
</protein>
<dbReference type="InterPro" id="IPR010359">
    <property type="entry name" value="IrrE_HExxH"/>
</dbReference>
<dbReference type="Gene3D" id="1.10.10.2910">
    <property type="match status" value="1"/>
</dbReference>
<sequence length="422" mass="46985">MITNEKQYRSTRALIEQFRVGLDALAGGDRPAMSPEMIALQRDALQSQIDDLVSEADAYDALRSGKITSFATDDLSDLPDILIQARIARGMSQRDLGDCLGLKEQQIQRYEAERYRSASLDRLIEIADVLGVRIHKQAELVGDASLESIGGEMWKSFPIAEMYKRGWFDDFEGTMAQAKKAAAQLVPVFLRHAQAPLVQAGLHRKSVRASGQVHEAAIVAWEARVRQLAERAPPEVEFDKSRINETWLKGLLALTLVSNGPAEAVEYLSRAGISLVVERHLPGTLLDGAALRSRNCHAIIALTLRHDRLDNFWFTLLHEIGHLKLHIGDGEFAAIFDDTEAPSNDVIENEADYFAQEALLSSEQWEVAASRYLRTEKSVMVDAKRFGVGPAIIAGRIRREAKDYTLLKGLVGNGEVRRQFDL</sequence>
<reference evidence="3 4" key="1">
    <citation type="submission" date="2024-09" db="EMBL/GenBank/DDBJ databases">
        <authorList>
            <person name="Sun Q."/>
            <person name="Mori K."/>
        </authorList>
    </citation>
    <scope>NUCLEOTIDE SEQUENCE [LARGE SCALE GENOMIC DNA]</scope>
    <source>
        <strain evidence="3 4">CICC 11035S</strain>
    </source>
</reference>
<dbReference type="PROSITE" id="PS50943">
    <property type="entry name" value="HTH_CROC1"/>
    <property type="match status" value="1"/>
</dbReference>
<dbReference type="RefSeq" id="WP_267224559.1">
    <property type="nucleotide sequence ID" value="NZ_JAPCWC010000038.1"/>
</dbReference>
<evidence type="ECO:0000313" key="4">
    <source>
        <dbReference type="Proteomes" id="UP001589858"/>
    </source>
</evidence>
<accession>A0ABV6SBZ3</accession>
<proteinExistence type="inferred from homology"/>
<dbReference type="SUPFAM" id="SSF47413">
    <property type="entry name" value="lambda repressor-like DNA-binding domains"/>
    <property type="match status" value="1"/>
</dbReference>
<comment type="caution">
    <text evidence="3">The sequence shown here is derived from an EMBL/GenBank/DDBJ whole genome shotgun (WGS) entry which is preliminary data.</text>
</comment>
<dbReference type="PANTHER" id="PTHR43236:SF1">
    <property type="entry name" value="BLL7220 PROTEIN"/>
    <property type="match status" value="1"/>
</dbReference>
<dbReference type="PANTHER" id="PTHR43236">
    <property type="entry name" value="ANTITOXIN HIGA1"/>
    <property type="match status" value="1"/>
</dbReference>
<organism evidence="3 4">
    <name type="scientific">Novosphingobium clariflavum</name>
    <dbReference type="NCBI Taxonomy" id="2029884"/>
    <lineage>
        <taxon>Bacteria</taxon>
        <taxon>Pseudomonadati</taxon>
        <taxon>Pseudomonadota</taxon>
        <taxon>Alphaproteobacteria</taxon>
        <taxon>Sphingomonadales</taxon>
        <taxon>Sphingomonadaceae</taxon>
        <taxon>Novosphingobium</taxon>
    </lineage>
</organism>